<dbReference type="RefSeq" id="WP_016483815.1">
    <property type="nucleotide sequence ID" value="NC_021487.1"/>
</dbReference>
<accession>S0EZI6</accession>
<dbReference type="Gene3D" id="2.60.120.380">
    <property type="match status" value="2"/>
</dbReference>
<proteinExistence type="predicted"/>
<organism evidence="3 4">
    <name type="scientific">Chthonomonas calidirosea (strain DSM 23976 / ICMP 18418 / T49)</name>
    <dbReference type="NCBI Taxonomy" id="1303518"/>
    <lineage>
        <taxon>Bacteria</taxon>
        <taxon>Bacillati</taxon>
        <taxon>Armatimonadota</taxon>
        <taxon>Chthonomonadia</taxon>
        <taxon>Chthonomonadales</taxon>
        <taxon>Chthonomonadaceae</taxon>
        <taxon>Chthonomonas</taxon>
    </lineage>
</organism>
<evidence type="ECO:0000313" key="3">
    <source>
        <dbReference type="EMBL" id="CCW36304.1"/>
    </source>
</evidence>
<feature type="signal peptide" evidence="1">
    <location>
        <begin position="1"/>
        <end position="23"/>
    </location>
</feature>
<dbReference type="OrthoDB" id="237792at2"/>
<gene>
    <name evidence="3" type="ORF">CCALI_02507</name>
</gene>
<evidence type="ECO:0000259" key="2">
    <source>
        <dbReference type="Pfam" id="PF04151"/>
    </source>
</evidence>
<dbReference type="eggNOG" id="COG3064">
    <property type="taxonomic scope" value="Bacteria"/>
</dbReference>
<reference evidence="4" key="1">
    <citation type="submission" date="2013-03" db="EMBL/GenBank/DDBJ databases">
        <title>Genome sequence of Chthonomonas calidirosea, the first sequenced genome from the Armatimonadetes phylum (formally candidate division OP10).</title>
        <authorList>
            <person name="Lee K.C.Y."/>
            <person name="Morgan X.C."/>
            <person name="Dunfield P.F."/>
            <person name="Tamas I."/>
            <person name="Houghton K.M."/>
            <person name="Vyssotski M."/>
            <person name="Ryan J.L.J."/>
            <person name="Lagutin K."/>
            <person name="McDonald I.R."/>
            <person name="Stott M.B."/>
        </authorList>
    </citation>
    <scope>NUCLEOTIDE SEQUENCE [LARGE SCALE GENOMIC DNA]</scope>
    <source>
        <strain evidence="4">DSM 23976 / ICMP 18418 / T49</strain>
    </source>
</reference>
<dbReference type="EMBL" id="HF951689">
    <property type="protein sequence ID" value="CCW36304.1"/>
    <property type="molecule type" value="Genomic_DNA"/>
</dbReference>
<feature type="domain" description="Peptidase C-terminal archaeal/bacterial" evidence="2">
    <location>
        <begin position="372"/>
        <end position="439"/>
    </location>
</feature>
<dbReference type="Proteomes" id="UP000014227">
    <property type="component" value="Chromosome I"/>
</dbReference>
<keyword evidence="4" id="KW-1185">Reference proteome</keyword>
<dbReference type="Pfam" id="PF04151">
    <property type="entry name" value="PPC"/>
    <property type="match status" value="1"/>
</dbReference>
<protein>
    <submittedName>
        <fullName evidence="3">Bacterial pre-peptidase C-terminal domain</fullName>
    </submittedName>
</protein>
<evidence type="ECO:0000256" key="1">
    <source>
        <dbReference type="SAM" id="SignalP"/>
    </source>
</evidence>
<evidence type="ECO:0000313" key="4">
    <source>
        <dbReference type="Proteomes" id="UP000014227"/>
    </source>
</evidence>
<dbReference type="STRING" id="454171.CP488_01583"/>
<dbReference type="PATRIC" id="fig|1303518.3.peg.2606"/>
<name>S0EZI6_CHTCT</name>
<keyword evidence="1" id="KW-0732">Signal</keyword>
<sequence length="711" mass="76886">MKRIVLYGLIVLLFLPPFTQARAQTSFPMIFSTFPLAVERGKTSDVTVNSDAEGGNLYGAYKVMFDDPHLSAQIVPPEKGWPPIDPKNPEKIPQVKSVTMRVTVAADAPLGLHEFRIATPHFGISTVGQLYVARHPIVVQQVPNYDIEHAQRIEIPCDVDGVINSPTAFQFYRFHVNAGQQVVFTILCARAENKIHGLQDHADPILTLCTPDGVEIAENDDYYGPDSLLAYRFEKSGDYLLKVRDVNYGGNPHWVFHLIITTAPYVIAVTPCAVTAGQTVTLHVEGYNLGDTKTVTLSVPSNLPDGIWNTPLSFPNGESNPVKLLVTHLPVTAVDASAFQNNSDSPLAGAKPITVPCCVCSWIASANQLQPFTFHATKGENWSFETAAERLDSRMDTLLRLFDAKGNKIAENDDAPGLGTDSHIDWTAPADGDYTIQVSDRTGQYGANCYYALTIVPNKPDFSLRLDPDRAMIAPGNRTAWFVLLDRKNGFNGPVTISVQGLPPGVSASPLTIPPGIGQGVILLSADSNAKQDAALLNVVGTAQIPTGPSGQMETVTRQAQDQTEIYIPGGGRGLYPVDTAGVAITDPNDLTVTVANPNITLQPGGTAKIEVTIQRRPDYKQPVTLDLRVNHLGAIYTDPLPPGVHIESDAVTIPADQNKGVITIKADANAPPISNWPLAVMANVSINFVMKVWYAAPIFLTVEPKNGMKK</sequence>
<dbReference type="KEGG" id="ccz:CCALI_02507"/>
<feature type="chain" id="PRO_5004486244" evidence="1">
    <location>
        <begin position="24"/>
        <end position="711"/>
    </location>
</feature>
<dbReference type="HOGENOM" id="CLU_388167_0_0_0"/>
<dbReference type="InterPro" id="IPR007280">
    <property type="entry name" value="Peptidase_C_arc/bac"/>
</dbReference>
<dbReference type="InParanoid" id="S0EZI6"/>
<dbReference type="AlphaFoldDB" id="S0EZI6"/>